<sequence length="162" mass="18220">MALGKSSFEAEFDEYTGVILRYLQRVPTAVAQSSLRTEEDGFPGRKNSGFECGIGRKKRGCDVIQKINRKQSLEKLPNDQNLAAFPEQSCWGFADEWISNSYVLTKCMKGKDGSVVFDQSQTAYPVFQVKKGFSDEEKRSFSSEETSGTDRLVVDYLVMGLR</sequence>
<accession>A0AAN8SCH5</accession>
<dbReference type="EMBL" id="JAWJWE010000001">
    <property type="protein sequence ID" value="KAK6644145.1"/>
    <property type="molecule type" value="Genomic_DNA"/>
</dbReference>
<gene>
    <name evidence="1" type="ORF">RUM43_000412</name>
</gene>
<reference evidence="1 2" key="1">
    <citation type="submission" date="2023-10" db="EMBL/GenBank/DDBJ databases">
        <title>Genomes of two closely related lineages of the louse Polyplax serrata with different host specificities.</title>
        <authorList>
            <person name="Martinu J."/>
            <person name="Tarabai H."/>
            <person name="Stefka J."/>
            <person name="Hypsa V."/>
        </authorList>
    </citation>
    <scope>NUCLEOTIDE SEQUENCE [LARGE SCALE GENOMIC DNA]</scope>
    <source>
        <strain evidence="1">HR10_N</strain>
    </source>
</reference>
<dbReference type="AlphaFoldDB" id="A0AAN8SCH5"/>
<proteinExistence type="predicted"/>
<protein>
    <submittedName>
        <fullName evidence="1">Uncharacterized protein</fullName>
    </submittedName>
</protein>
<evidence type="ECO:0000313" key="2">
    <source>
        <dbReference type="Proteomes" id="UP001372834"/>
    </source>
</evidence>
<organism evidence="1 2">
    <name type="scientific">Polyplax serrata</name>
    <name type="common">Common mouse louse</name>
    <dbReference type="NCBI Taxonomy" id="468196"/>
    <lineage>
        <taxon>Eukaryota</taxon>
        <taxon>Metazoa</taxon>
        <taxon>Ecdysozoa</taxon>
        <taxon>Arthropoda</taxon>
        <taxon>Hexapoda</taxon>
        <taxon>Insecta</taxon>
        <taxon>Pterygota</taxon>
        <taxon>Neoptera</taxon>
        <taxon>Paraneoptera</taxon>
        <taxon>Psocodea</taxon>
        <taxon>Troctomorpha</taxon>
        <taxon>Phthiraptera</taxon>
        <taxon>Anoplura</taxon>
        <taxon>Polyplacidae</taxon>
        <taxon>Polyplax</taxon>
    </lineage>
</organism>
<comment type="caution">
    <text evidence="1">The sequence shown here is derived from an EMBL/GenBank/DDBJ whole genome shotgun (WGS) entry which is preliminary data.</text>
</comment>
<evidence type="ECO:0000313" key="1">
    <source>
        <dbReference type="EMBL" id="KAK6644145.1"/>
    </source>
</evidence>
<name>A0AAN8SCH5_POLSC</name>
<dbReference type="Proteomes" id="UP001372834">
    <property type="component" value="Unassembled WGS sequence"/>
</dbReference>